<feature type="region of interest" description="Disordered" evidence="1">
    <location>
        <begin position="1"/>
        <end position="117"/>
    </location>
</feature>
<dbReference type="Proteomes" id="UP000014760">
    <property type="component" value="Unassembled WGS sequence"/>
</dbReference>
<gene>
    <name evidence="2" type="ORF">CAPTEDRAFT_188197</name>
</gene>
<feature type="non-terminal residue" evidence="2">
    <location>
        <position position="117"/>
    </location>
</feature>
<protein>
    <submittedName>
        <fullName evidence="2 3">Uncharacterized protein</fullName>
    </submittedName>
</protein>
<dbReference type="OMA" id="RECEMIS"/>
<evidence type="ECO:0000256" key="1">
    <source>
        <dbReference type="SAM" id="MobiDB-lite"/>
    </source>
</evidence>
<evidence type="ECO:0000313" key="3">
    <source>
        <dbReference type="EnsemblMetazoa" id="CapteP188197"/>
    </source>
</evidence>
<proteinExistence type="predicted"/>
<sequence>MSKAKKGVQMPTEHKKSLSKLQEKDPEFYEFLQKESADLLEFDMEGEEEEESGEDEGSGEEEEEEEDSGEEEEEEEEDSEDEEDESASDDDEGTQRTEKPKKPAAEAENKTDVTEEM</sequence>
<evidence type="ECO:0000313" key="2">
    <source>
        <dbReference type="EMBL" id="ELU08457.1"/>
    </source>
</evidence>
<feature type="compositionally biased region" description="Acidic residues" evidence="1">
    <location>
        <begin position="38"/>
        <end position="92"/>
    </location>
</feature>
<dbReference type="STRING" id="283909.R7UX14"/>
<reference evidence="4" key="1">
    <citation type="submission" date="2012-12" db="EMBL/GenBank/DDBJ databases">
        <authorList>
            <person name="Hellsten U."/>
            <person name="Grimwood J."/>
            <person name="Chapman J.A."/>
            <person name="Shapiro H."/>
            <person name="Aerts A."/>
            <person name="Otillar R.P."/>
            <person name="Terry A.Y."/>
            <person name="Boore J.L."/>
            <person name="Simakov O."/>
            <person name="Marletaz F."/>
            <person name="Cho S.-J."/>
            <person name="Edsinger-Gonzales E."/>
            <person name="Havlak P."/>
            <person name="Kuo D.-H."/>
            <person name="Larsson T."/>
            <person name="Lv J."/>
            <person name="Arendt D."/>
            <person name="Savage R."/>
            <person name="Osoegawa K."/>
            <person name="de Jong P."/>
            <person name="Lindberg D.R."/>
            <person name="Seaver E.C."/>
            <person name="Weisblat D.A."/>
            <person name="Putnam N.H."/>
            <person name="Grigoriev I.V."/>
            <person name="Rokhsar D.S."/>
        </authorList>
    </citation>
    <scope>NUCLEOTIDE SEQUENCE</scope>
    <source>
        <strain evidence="4">I ESC-2004</strain>
    </source>
</reference>
<reference evidence="3" key="3">
    <citation type="submission" date="2015-06" db="UniProtKB">
        <authorList>
            <consortium name="EnsemblMetazoa"/>
        </authorList>
    </citation>
    <scope>IDENTIFICATION</scope>
</reference>
<feature type="compositionally biased region" description="Basic and acidic residues" evidence="1">
    <location>
        <begin position="93"/>
        <end position="117"/>
    </location>
</feature>
<dbReference type="EMBL" id="AMQN01042368">
    <property type="status" value="NOT_ANNOTATED_CDS"/>
    <property type="molecule type" value="Genomic_DNA"/>
</dbReference>
<reference evidence="2 4" key="2">
    <citation type="journal article" date="2013" name="Nature">
        <title>Insights into bilaterian evolution from three spiralian genomes.</title>
        <authorList>
            <person name="Simakov O."/>
            <person name="Marletaz F."/>
            <person name="Cho S.J."/>
            <person name="Edsinger-Gonzales E."/>
            <person name="Havlak P."/>
            <person name="Hellsten U."/>
            <person name="Kuo D.H."/>
            <person name="Larsson T."/>
            <person name="Lv J."/>
            <person name="Arendt D."/>
            <person name="Savage R."/>
            <person name="Osoegawa K."/>
            <person name="de Jong P."/>
            <person name="Grimwood J."/>
            <person name="Chapman J.A."/>
            <person name="Shapiro H."/>
            <person name="Aerts A."/>
            <person name="Otillar R.P."/>
            <person name="Terry A.Y."/>
            <person name="Boore J.L."/>
            <person name="Grigoriev I.V."/>
            <person name="Lindberg D.R."/>
            <person name="Seaver E.C."/>
            <person name="Weisblat D.A."/>
            <person name="Putnam N.H."/>
            <person name="Rokhsar D.S."/>
        </authorList>
    </citation>
    <scope>NUCLEOTIDE SEQUENCE</scope>
    <source>
        <strain evidence="2 4">I ESC-2004</strain>
    </source>
</reference>
<dbReference type="HOGENOM" id="CLU_2090733_0_0_1"/>
<keyword evidence="4" id="KW-1185">Reference proteome</keyword>
<dbReference type="EMBL" id="KB299089">
    <property type="protein sequence ID" value="ELU08457.1"/>
    <property type="molecule type" value="Genomic_DNA"/>
</dbReference>
<organism evidence="2">
    <name type="scientific">Capitella teleta</name>
    <name type="common">Polychaete worm</name>
    <dbReference type="NCBI Taxonomy" id="283909"/>
    <lineage>
        <taxon>Eukaryota</taxon>
        <taxon>Metazoa</taxon>
        <taxon>Spiralia</taxon>
        <taxon>Lophotrochozoa</taxon>
        <taxon>Annelida</taxon>
        <taxon>Polychaeta</taxon>
        <taxon>Sedentaria</taxon>
        <taxon>Scolecida</taxon>
        <taxon>Capitellidae</taxon>
        <taxon>Capitella</taxon>
    </lineage>
</organism>
<evidence type="ECO:0000313" key="4">
    <source>
        <dbReference type="Proteomes" id="UP000014760"/>
    </source>
</evidence>
<name>R7UX14_CAPTE</name>
<accession>R7UX14</accession>
<feature type="compositionally biased region" description="Basic and acidic residues" evidence="1">
    <location>
        <begin position="12"/>
        <end position="37"/>
    </location>
</feature>
<dbReference type="EnsemblMetazoa" id="CapteT188197">
    <property type="protein sequence ID" value="CapteP188197"/>
    <property type="gene ID" value="CapteG188197"/>
</dbReference>
<dbReference type="AlphaFoldDB" id="R7UX14"/>